<keyword evidence="1" id="KW-0472">Membrane</keyword>
<evidence type="ECO:0000313" key="2">
    <source>
        <dbReference type="EMBL" id="JAD54536.1"/>
    </source>
</evidence>
<sequence length="46" mass="5378">MSVLAYHITSVSMSIGNETRLKWIKCIVFLIMLICQLNQIHLFVRL</sequence>
<reference evidence="2" key="2">
    <citation type="journal article" date="2015" name="Data Brief">
        <title>Shoot transcriptome of the giant reed, Arundo donax.</title>
        <authorList>
            <person name="Barrero R.A."/>
            <person name="Guerrero F.D."/>
            <person name="Moolhuijzen P."/>
            <person name="Goolsby J.A."/>
            <person name="Tidwell J."/>
            <person name="Bellgard S.E."/>
            <person name="Bellgard M.I."/>
        </authorList>
    </citation>
    <scope>NUCLEOTIDE SEQUENCE</scope>
    <source>
        <tissue evidence="2">Shoot tissue taken approximately 20 cm above the soil surface</tissue>
    </source>
</reference>
<proteinExistence type="predicted"/>
<organism evidence="2">
    <name type="scientific">Arundo donax</name>
    <name type="common">Giant reed</name>
    <name type="synonym">Donax arundinaceus</name>
    <dbReference type="NCBI Taxonomy" id="35708"/>
    <lineage>
        <taxon>Eukaryota</taxon>
        <taxon>Viridiplantae</taxon>
        <taxon>Streptophyta</taxon>
        <taxon>Embryophyta</taxon>
        <taxon>Tracheophyta</taxon>
        <taxon>Spermatophyta</taxon>
        <taxon>Magnoliopsida</taxon>
        <taxon>Liliopsida</taxon>
        <taxon>Poales</taxon>
        <taxon>Poaceae</taxon>
        <taxon>PACMAD clade</taxon>
        <taxon>Arundinoideae</taxon>
        <taxon>Arundineae</taxon>
        <taxon>Arundo</taxon>
    </lineage>
</organism>
<reference evidence="2" key="1">
    <citation type="submission" date="2014-09" db="EMBL/GenBank/DDBJ databases">
        <authorList>
            <person name="Magalhaes I.L.F."/>
            <person name="Oliveira U."/>
            <person name="Santos F.R."/>
            <person name="Vidigal T.H.D.A."/>
            <person name="Brescovit A.D."/>
            <person name="Santos A.J."/>
        </authorList>
    </citation>
    <scope>NUCLEOTIDE SEQUENCE</scope>
    <source>
        <tissue evidence="2">Shoot tissue taken approximately 20 cm above the soil surface</tissue>
    </source>
</reference>
<keyword evidence="1" id="KW-0812">Transmembrane</keyword>
<feature type="transmembrane region" description="Helical" evidence="1">
    <location>
        <begin position="23"/>
        <end position="44"/>
    </location>
</feature>
<dbReference type="EMBL" id="GBRH01243359">
    <property type="protein sequence ID" value="JAD54536.1"/>
    <property type="molecule type" value="Transcribed_RNA"/>
</dbReference>
<accession>A0A0A9ATT6</accession>
<protein>
    <submittedName>
        <fullName evidence="2">Uncharacterized protein</fullName>
    </submittedName>
</protein>
<evidence type="ECO:0000256" key="1">
    <source>
        <dbReference type="SAM" id="Phobius"/>
    </source>
</evidence>
<keyword evidence="1" id="KW-1133">Transmembrane helix</keyword>
<name>A0A0A9ATT6_ARUDO</name>
<dbReference type="AlphaFoldDB" id="A0A0A9ATT6"/>